<dbReference type="AlphaFoldDB" id="A0ABD1FPF3"/>
<reference evidence="1 2" key="1">
    <citation type="submission" date="2024-06" db="EMBL/GenBank/DDBJ databases">
        <title>A chromosome level genome sequence of Diviner's sage (Salvia divinorum).</title>
        <authorList>
            <person name="Ford S.A."/>
            <person name="Ro D.-K."/>
            <person name="Ness R.W."/>
            <person name="Phillips M.A."/>
        </authorList>
    </citation>
    <scope>NUCLEOTIDE SEQUENCE [LARGE SCALE GENOMIC DNA]</scope>
    <source>
        <strain evidence="1">SAF-2024a</strain>
        <tissue evidence="1">Leaf</tissue>
    </source>
</reference>
<gene>
    <name evidence="1" type="ORF">AAHA92_32894</name>
</gene>
<comment type="caution">
    <text evidence="1">The sequence shown here is derived from an EMBL/GenBank/DDBJ whole genome shotgun (WGS) entry which is preliminary data.</text>
</comment>
<dbReference type="Proteomes" id="UP001567538">
    <property type="component" value="Unassembled WGS sequence"/>
</dbReference>
<evidence type="ECO:0000313" key="1">
    <source>
        <dbReference type="EMBL" id="KAL1532943.1"/>
    </source>
</evidence>
<protein>
    <submittedName>
        <fullName evidence="1">Protein FAR1-RELATED SEQUENCE 5-like</fullName>
    </submittedName>
</protein>
<dbReference type="PANTHER" id="PTHR47718:SF12">
    <property type="entry name" value="PROTEIN FAR1-RELATED SEQUENCE"/>
    <property type="match status" value="1"/>
</dbReference>
<organism evidence="1 2">
    <name type="scientific">Salvia divinorum</name>
    <name type="common">Maria pastora</name>
    <name type="synonym">Diviner's sage</name>
    <dbReference type="NCBI Taxonomy" id="28513"/>
    <lineage>
        <taxon>Eukaryota</taxon>
        <taxon>Viridiplantae</taxon>
        <taxon>Streptophyta</taxon>
        <taxon>Embryophyta</taxon>
        <taxon>Tracheophyta</taxon>
        <taxon>Spermatophyta</taxon>
        <taxon>Magnoliopsida</taxon>
        <taxon>eudicotyledons</taxon>
        <taxon>Gunneridae</taxon>
        <taxon>Pentapetalae</taxon>
        <taxon>asterids</taxon>
        <taxon>lamiids</taxon>
        <taxon>Lamiales</taxon>
        <taxon>Lamiaceae</taxon>
        <taxon>Nepetoideae</taxon>
        <taxon>Mentheae</taxon>
        <taxon>Salviinae</taxon>
        <taxon>Salvia</taxon>
        <taxon>Salvia subgen. Calosphace</taxon>
    </lineage>
</organism>
<evidence type="ECO:0000313" key="2">
    <source>
        <dbReference type="Proteomes" id="UP001567538"/>
    </source>
</evidence>
<keyword evidence="2" id="KW-1185">Reference proteome</keyword>
<name>A0ABD1FPF3_SALDI</name>
<proteinExistence type="predicted"/>
<accession>A0ABD1FPF3</accession>
<sequence length="188" mass="20884">MFGDVVAFDTTYSTNRYCMVFDPFTGKDNHCCPVAFGAGFAVHGGLSGEHSSGQDSFVDNKQKQINRSHMIYFRLLQRSESKIDDVIALANALERVEEQLFGDCGPLLPSTDNDRSIENIYGAARPDVITAHPPNVVKTKGSGSRQVSKKEAAIRRLNKPGRRCAKCHELGNHDSRNCLKIKEKLKKK</sequence>
<dbReference type="EMBL" id="JBEAFC010000014">
    <property type="protein sequence ID" value="KAL1532943.1"/>
    <property type="molecule type" value="Genomic_DNA"/>
</dbReference>
<dbReference type="PANTHER" id="PTHR47718">
    <property type="entry name" value="OS01G0519700 PROTEIN"/>
    <property type="match status" value="1"/>
</dbReference>